<evidence type="ECO:0000256" key="1">
    <source>
        <dbReference type="ARBA" id="ARBA00005964"/>
    </source>
</evidence>
<dbReference type="Pfam" id="PF00135">
    <property type="entry name" value="COesterase"/>
    <property type="match status" value="1"/>
</dbReference>
<dbReference type="EC" id="3.1.1.-" evidence="3"/>
<feature type="chain" id="PRO_5005131621" description="Carboxylic ester hydrolase" evidence="3">
    <location>
        <begin position="17"/>
        <end position="605"/>
    </location>
</feature>
<dbReference type="InterPro" id="IPR029058">
    <property type="entry name" value="AB_hydrolase_fold"/>
</dbReference>
<dbReference type="PROSITE" id="PS00122">
    <property type="entry name" value="CARBOXYLESTERASE_B_1"/>
    <property type="match status" value="1"/>
</dbReference>
<dbReference type="GO" id="GO:0016787">
    <property type="term" value="F:hydrolase activity"/>
    <property type="evidence" value="ECO:0007669"/>
    <property type="project" value="UniProtKB-KW"/>
</dbReference>
<dbReference type="SUPFAM" id="SSF53474">
    <property type="entry name" value="alpha/beta-Hydrolases"/>
    <property type="match status" value="1"/>
</dbReference>
<comment type="similarity">
    <text evidence="1 3">Belongs to the type-B carboxylesterase/lipase family.</text>
</comment>
<feature type="signal peptide" evidence="3">
    <location>
        <begin position="1"/>
        <end position="16"/>
    </location>
</feature>
<name>G3FEI9_9PEZI</name>
<keyword evidence="2 3" id="KW-0378">Hydrolase</keyword>
<dbReference type="InterPro" id="IPR002018">
    <property type="entry name" value="CarbesteraseB"/>
</dbReference>
<dbReference type="PROSITE" id="PS00941">
    <property type="entry name" value="CARBOXYLESTERASE_B_2"/>
    <property type="match status" value="1"/>
</dbReference>
<reference evidence="5" key="1">
    <citation type="submission" date="2011-03" db="EMBL/GenBank/DDBJ databases">
        <title>Cloning and characterization of genes involving in preying and infection of nematode by Dactylellina cionopaga.</title>
        <authorList>
            <person name="Yu H.Y."/>
            <person name="Duan J.X."/>
            <person name="Wang B."/>
            <person name="Liu X.Z."/>
        </authorList>
    </citation>
    <scope>NUCLEOTIDE SEQUENCE</scope>
    <source>
        <strain evidence="5">AS 3.6776</strain>
    </source>
</reference>
<dbReference type="Gene3D" id="3.40.50.1820">
    <property type="entry name" value="alpha/beta hydrolase"/>
    <property type="match status" value="1"/>
</dbReference>
<evidence type="ECO:0000313" key="5">
    <source>
        <dbReference type="EMBL" id="AEN99944.1"/>
    </source>
</evidence>
<sequence length="605" mass="64502">MRLTTIIFAALAVAQASEEVAGFPSTSSALSSPQVDLGYAVYQGSRNVTSGLDTYFGIRYAVPPTGSSRFKEPQSPTIVGKKLTVRATTIPPRCPQACPAPYQGTSGPGLTNSPINTTAVNADPYFQALINGNEDCLFLNVYAPSRKQNLPVLVWIHGGGYGFGDGSQDPTATIKENGNTFIGVSIQYRLGAFGFLSSQDVKNYGVPNAGILDQNLALQWVQKNIKLFGGDPNKVTISGNSAGGGSVMLHIIAHGGGLGTNLFQNSISTSPYSPPQYNYNAPKPTKDYLAFAQLAGCYDGSSVTISSLIVNCLRGKDTTTLQQANAVVSASGIIGTWAFVPVTDGKYIQQLPSRQLASGKLNGKRHLSVHNAEEGALFVQSGITDPNSFKSYIKLLFPSLSSADVSKVLSLFSPSSSKSGSLFPTLGDIGPTALNQGAFATGYQQAAYNLYAEATFICPSYWLADAFSKKQDGGYKYQYSVVPAMHTTDVAGYFGPIGGVPNLSPEFQRAFMRIWGNFITSCVSPVPELPTPREFSLPWKAYIINLNQTGGVPGTTPIPPVGAPYPANVQPGLKNEFTLENGYTWEGGRGERCEFWRSIASKVPQ</sequence>
<dbReference type="ESTHER" id="9pezi-g3fei9">
    <property type="family name" value="Fungal_carboxylesterase_lipase"/>
</dbReference>
<dbReference type="EMBL" id="JF699728">
    <property type="protein sequence ID" value="AEN99944.1"/>
    <property type="molecule type" value="Genomic_DNA"/>
</dbReference>
<keyword evidence="3" id="KW-0732">Signal</keyword>
<dbReference type="PANTHER" id="PTHR11559">
    <property type="entry name" value="CARBOXYLESTERASE"/>
    <property type="match status" value="1"/>
</dbReference>
<dbReference type="InterPro" id="IPR019826">
    <property type="entry name" value="Carboxylesterase_B_AS"/>
</dbReference>
<proteinExistence type="inferred from homology"/>
<dbReference type="InterPro" id="IPR019819">
    <property type="entry name" value="Carboxylesterase_B_CS"/>
</dbReference>
<evidence type="ECO:0000259" key="4">
    <source>
        <dbReference type="Pfam" id="PF00135"/>
    </source>
</evidence>
<organism evidence="5">
    <name type="scientific">Dactylellina cionopaga</name>
    <dbReference type="NCBI Taxonomy" id="47266"/>
    <lineage>
        <taxon>Eukaryota</taxon>
        <taxon>Fungi</taxon>
        <taxon>Dikarya</taxon>
        <taxon>Ascomycota</taxon>
        <taxon>Pezizomycotina</taxon>
        <taxon>Orbiliomycetes</taxon>
        <taxon>Orbiliales</taxon>
        <taxon>Orbiliaceae</taxon>
        <taxon>Dactylellina</taxon>
    </lineage>
</organism>
<protein>
    <recommendedName>
        <fullName evidence="3">Carboxylic ester hydrolase</fullName>
        <ecNumber evidence="3">3.1.1.-</ecNumber>
    </recommendedName>
</protein>
<dbReference type="AlphaFoldDB" id="G3FEI9"/>
<dbReference type="InterPro" id="IPR050309">
    <property type="entry name" value="Type-B_Carboxylest/Lipase"/>
</dbReference>
<feature type="domain" description="Carboxylesterase type B" evidence="4">
    <location>
        <begin position="33"/>
        <end position="542"/>
    </location>
</feature>
<evidence type="ECO:0000256" key="2">
    <source>
        <dbReference type="ARBA" id="ARBA00022801"/>
    </source>
</evidence>
<evidence type="ECO:0000256" key="3">
    <source>
        <dbReference type="RuleBase" id="RU361235"/>
    </source>
</evidence>
<accession>G3FEI9</accession>